<reference evidence="10 11" key="1">
    <citation type="submission" date="2018-05" db="EMBL/GenBank/DDBJ databases">
        <title>Chitinophaga sp. K3CV102501T nov., isolated from isolated from a monsoon evergreen broad-leaved forest soil.</title>
        <authorList>
            <person name="Lv Y."/>
        </authorList>
    </citation>
    <scope>NUCLEOTIDE SEQUENCE [LARGE SCALE GENOMIC DNA]</scope>
    <source>
        <strain evidence="10 11">GDMCC 1.1325</strain>
    </source>
</reference>
<keyword evidence="6 7" id="KW-0998">Cell outer membrane</keyword>
<dbReference type="EMBL" id="QFFJ01000001">
    <property type="protein sequence ID" value="RBL91108.1"/>
    <property type="molecule type" value="Genomic_DNA"/>
</dbReference>
<keyword evidence="2 7" id="KW-0813">Transport</keyword>
<dbReference type="InterPro" id="IPR039426">
    <property type="entry name" value="TonB-dep_rcpt-like"/>
</dbReference>
<dbReference type="InterPro" id="IPR023996">
    <property type="entry name" value="TonB-dep_OMP_SusC/RagA"/>
</dbReference>
<keyword evidence="4 7" id="KW-0812">Transmembrane</keyword>
<dbReference type="Gene3D" id="2.40.170.20">
    <property type="entry name" value="TonB-dependent receptor, beta-barrel domain"/>
    <property type="match status" value="1"/>
</dbReference>
<keyword evidence="11" id="KW-1185">Reference proteome</keyword>
<evidence type="ECO:0000256" key="7">
    <source>
        <dbReference type="PROSITE-ProRule" id="PRU01360"/>
    </source>
</evidence>
<keyword evidence="5 7" id="KW-0472">Membrane</keyword>
<evidence type="ECO:0000256" key="4">
    <source>
        <dbReference type="ARBA" id="ARBA00022692"/>
    </source>
</evidence>
<feature type="chain" id="PRO_5016819368" evidence="8">
    <location>
        <begin position="34"/>
        <end position="1102"/>
    </location>
</feature>
<dbReference type="Proteomes" id="UP000253410">
    <property type="component" value="Unassembled WGS sequence"/>
</dbReference>
<evidence type="ECO:0000256" key="8">
    <source>
        <dbReference type="SAM" id="SignalP"/>
    </source>
</evidence>
<comment type="similarity">
    <text evidence="7">Belongs to the TonB-dependent receptor family.</text>
</comment>
<gene>
    <name evidence="10" type="ORF">DF182_00360</name>
</gene>
<dbReference type="InterPro" id="IPR036942">
    <property type="entry name" value="Beta-barrel_TonB_sf"/>
</dbReference>
<comment type="caution">
    <text evidence="10">The sequence shown here is derived from an EMBL/GenBank/DDBJ whole genome shotgun (WGS) entry which is preliminary data.</text>
</comment>
<evidence type="ECO:0000256" key="3">
    <source>
        <dbReference type="ARBA" id="ARBA00022452"/>
    </source>
</evidence>
<evidence type="ECO:0000256" key="6">
    <source>
        <dbReference type="ARBA" id="ARBA00023237"/>
    </source>
</evidence>
<dbReference type="InterPro" id="IPR037066">
    <property type="entry name" value="Plug_dom_sf"/>
</dbReference>
<dbReference type="GO" id="GO:0009279">
    <property type="term" value="C:cell outer membrane"/>
    <property type="evidence" value="ECO:0007669"/>
    <property type="project" value="UniProtKB-SubCell"/>
</dbReference>
<dbReference type="InterPro" id="IPR012910">
    <property type="entry name" value="Plug_dom"/>
</dbReference>
<protein>
    <submittedName>
        <fullName evidence="10">SusC/RagA family TonB-linked outer membrane protein</fullName>
    </submittedName>
</protein>
<dbReference type="PROSITE" id="PS52016">
    <property type="entry name" value="TONB_DEPENDENT_REC_3"/>
    <property type="match status" value="1"/>
</dbReference>
<dbReference type="Gene3D" id="2.60.40.1120">
    <property type="entry name" value="Carboxypeptidase-like, regulatory domain"/>
    <property type="match status" value="1"/>
</dbReference>
<evidence type="ECO:0000313" key="11">
    <source>
        <dbReference type="Proteomes" id="UP000253410"/>
    </source>
</evidence>
<dbReference type="Pfam" id="PF13715">
    <property type="entry name" value="CarbopepD_reg_2"/>
    <property type="match status" value="1"/>
</dbReference>
<dbReference type="SUPFAM" id="SSF49464">
    <property type="entry name" value="Carboxypeptidase regulatory domain-like"/>
    <property type="match status" value="1"/>
</dbReference>
<keyword evidence="3 7" id="KW-1134">Transmembrane beta strand</keyword>
<dbReference type="OrthoDB" id="9768177at2"/>
<dbReference type="Gene3D" id="3.55.50.30">
    <property type="match status" value="1"/>
</dbReference>
<evidence type="ECO:0000313" key="10">
    <source>
        <dbReference type="EMBL" id="RBL91108.1"/>
    </source>
</evidence>
<accession>A0A365XYG8</accession>
<dbReference type="AlphaFoldDB" id="A0A365XYG8"/>
<dbReference type="InterPro" id="IPR018247">
    <property type="entry name" value="EF_Hand_1_Ca_BS"/>
</dbReference>
<keyword evidence="8" id="KW-0732">Signal</keyword>
<dbReference type="SMART" id="SM00965">
    <property type="entry name" value="STN"/>
    <property type="match status" value="1"/>
</dbReference>
<evidence type="ECO:0000259" key="9">
    <source>
        <dbReference type="SMART" id="SM00965"/>
    </source>
</evidence>
<dbReference type="InterPro" id="IPR008969">
    <property type="entry name" value="CarboxyPept-like_regulatory"/>
</dbReference>
<dbReference type="NCBIfam" id="TIGR04057">
    <property type="entry name" value="SusC_RagA_signa"/>
    <property type="match status" value="1"/>
</dbReference>
<evidence type="ECO:0000256" key="2">
    <source>
        <dbReference type="ARBA" id="ARBA00022448"/>
    </source>
</evidence>
<comment type="subcellular location">
    <subcellularLocation>
        <location evidence="1 7">Cell outer membrane</location>
        <topology evidence="1 7">Multi-pass membrane protein</topology>
    </subcellularLocation>
</comment>
<evidence type="ECO:0000256" key="1">
    <source>
        <dbReference type="ARBA" id="ARBA00004571"/>
    </source>
</evidence>
<sequence>MNITHLMRENWLRKLITLVFFAGMLHTSPPAKASSQGEMKVTLSFKDAPISKVFKGIEKQTGLVFLYNTNQVQDYRVSIYVKKALLNDVLKDILSIKGITWEFRTKTIVLKPEKPAASVGAAPADSAGNAVSGVVRDQNGVPLPGAFIIVKSTQKGAVTNEKGKFTIANVPRGALLQISYTGFTPKIVNATADPIQVRLEVADNRLDETVVMAYGTTSRRLNTGNIGKVTAEEISRQPVSNPLAALEGKVPGVLVTQSSGAPGASVKVQVRGQNSLINGSEPLYIIDGIPFAPNNDNINNLNSMLVQKDGGLSPFSMINPADIESIEVLKDADATAIYGSRGANGVVLITTKKARVGKTTLNANINTGISTVARMLNMMNTPQYLAMRREAYKNDGLTPSASPSSPAFAPDLMIWDTTRYTDVQKLIYGGTAKVLNAGLTLSGGDEQTQFSIGGNFHRETTVLPTDAADNNSSIKLYLHHTNPNRKLNLAFTSLATFDNNKLIPASAINIQLPPNIPELYDSTGHLNWMKGGVTFQNPMAPFLQKYNAITNNFLNNMTVDYKIAEGLIFRTSAGFNIMNIKEQQIKPIASFDPSTNPTGSSVYSNSNFKSWIIEPQIEYTHSLLKGKLDVLLGSTWQTNQRDNVYFSLNGYTTDNLINSIGAAPNVSGKSSDESRYRYEALFMRINYAYANKYILNLTGRRDGSSRFGPDKRFSNFGAAGLAWIFTNEAFFSHYINFLSYGKIRGSYGITGNDQIIDYGYLSTWSSTLAYQGGVSVYPDNPFNPGFSWEKNKKMEVSMDLGLWHDRILLSTAFFKNNSSNQLVSYRLPSQTGFSSITKNLPALIVNKGWEFELTLKVINTKQLRWNIQSNLTVPSNTLVSFPSLETSPYASTYQIGKSINMINQLKYTGVDPKTGLYTFEDLNKDNIIDYKDYQYIGRTNPDYYGSIGSELVYRRFQLNIMFSFRKQLGRNTQASIYSYNYYPGLMYNQPTAVFDRWRESGENATYEKFTATIGSDAYKQGSLFATSSGMYSDASFIRLKNVSLSYTFPDNYLKAVKLKGGKVFIQGQNLFTITKFLGDPETQNLFGIPPLKTIAGGLQITL</sequence>
<dbReference type="Pfam" id="PF07715">
    <property type="entry name" value="Plug"/>
    <property type="match status" value="1"/>
</dbReference>
<name>A0A365XYG8_9BACT</name>
<feature type="domain" description="Secretin/TonB short N-terminal" evidence="9">
    <location>
        <begin position="63"/>
        <end position="113"/>
    </location>
</feature>
<dbReference type="InterPro" id="IPR023997">
    <property type="entry name" value="TonB-dep_OMP_SusC/RagA_CS"/>
</dbReference>
<dbReference type="SUPFAM" id="SSF56935">
    <property type="entry name" value="Porins"/>
    <property type="match status" value="1"/>
</dbReference>
<evidence type="ECO:0000256" key="5">
    <source>
        <dbReference type="ARBA" id="ARBA00023136"/>
    </source>
</evidence>
<dbReference type="Gene3D" id="2.170.130.10">
    <property type="entry name" value="TonB-dependent receptor, plug domain"/>
    <property type="match status" value="1"/>
</dbReference>
<organism evidence="10 11">
    <name type="scientific">Chitinophaga flava</name>
    <dbReference type="NCBI Taxonomy" id="2259036"/>
    <lineage>
        <taxon>Bacteria</taxon>
        <taxon>Pseudomonadati</taxon>
        <taxon>Bacteroidota</taxon>
        <taxon>Chitinophagia</taxon>
        <taxon>Chitinophagales</taxon>
        <taxon>Chitinophagaceae</taxon>
        <taxon>Chitinophaga</taxon>
    </lineage>
</organism>
<dbReference type="NCBIfam" id="TIGR04056">
    <property type="entry name" value="OMP_RagA_SusC"/>
    <property type="match status" value="1"/>
</dbReference>
<dbReference type="PROSITE" id="PS00018">
    <property type="entry name" value="EF_HAND_1"/>
    <property type="match status" value="1"/>
</dbReference>
<dbReference type="InterPro" id="IPR011662">
    <property type="entry name" value="Secretin/TonB_short_N"/>
</dbReference>
<feature type="signal peptide" evidence="8">
    <location>
        <begin position="1"/>
        <end position="33"/>
    </location>
</feature>
<proteinExistence type="inferred from homology"/>
<dbReference type="RefSeq" id="WP_113613708.1">
    <property type="nucleotide sequence ID" value="NZ_QFFJ01000001.1"/>
</dbReference>